<sequence length="99" mass="11185">MSGRDQRICTLSLRRLLPDNAVRALQCVCGGMTFAFAIGNNFICRSSEESPFGVSALTRPFREAEFPPELSIYCIWILTNKLHRLGLFCSKGRARSERE</sequence>
<dbReference type="AlphaFoldDB" id="A0A6A6ADL3"/>
<dbReference type="RefSeq" id="XP_033523356.1">
    <property type="nucleotide sequence ID" value="XM_033663768.1"/>
</dbReference>
<evidence type="ECO:0000313" key="2">
    <source>
        <dbReference type="Proteomes" id="UP000799771"/>
    </source>
</evidence>
<reference evidence="1" key="1">
    <citation type="journal article" date="2020" name="Stud. Mycol.">
        <title>101 Dothideomycetes genomes: a test case for predicting lifestyles and emergence of pathogens.</title>
        <authorList>
            <person name="Haridas S."/>
            <person name="Albert R."/>
            <person name="Binder M."/>
            <person name="Bloem J."/>
            <person name="Labutti K."/>
            <person name="Salamov A."/>
            <person name="Andreopoulos B."/>
            <person name="Baker S."/>
            <person name="Barry K."/>
            <person name="Bills G."/>
            <person name="Bluhm B."/>
            <person name="Cannon C."/>
            <person name="Castanera R."/>
            <person name="Culley D."/>
            <person name="Daum C."/>
            <person name="Ezra D."/>
            <person name="Gonzalez J."/>
            <person name="Henrissat B."/>
            <person name="Kuo A."/>
            <person name="Liang C."/>
            <person name="Lipzen A."/>
            <person name="Lutzoni F."/>
            <person name="Magnuson J."/>
            <person name="Mondo S."/>
            <person name="Nolan M."/>
            <person name="Ohm R."/>
            <person name="Pangilinan J."/>
            <person name="Park H.-J."/>
            <person name="Ramirez L."/>
            <person name="Alfaro M."/>
            <person name="Sun H."/>
            <person name="Tritt A."/>
            <person name="Yoshinaga Y."/>
            <person name="Zwiers L.-H."/>
            <person name="Turgeon B."/>
            <person name="Goodwin S."/>
            <person name="Spatafora J."/>
            <person name="Crous P."/>
            <person name="Grigoriev I."/>
        </authorList>
    </citation>
    <scope>NUCLEOTIDE SEQUENCE</scope>
    <source>
        <strain evidence="1">CBS 119687</strain>
    </source>
</reference>
<organism evidence="1 2">
    <name type="scientific">Dothidotthia symphoricarpi CBS 119687</name>
    <dbReference type="NCBI Taxonomy" id="1392245"/>
    <lineage>
        <taxon>Eukaryota</taxon>
        <taxon>Fungi</taxon>
        <taxon>Dikarya</taxon>
        <taxon>Ascomycota</taxon>
        <taxon>Pezizomycotina</taxon>
        <taxon>Dothideomycetes</taxon>
        <taxon>Pleosporomycetidae</taxon>
        <taxon>Pleosporales</taxon>
        <taxon>Dothidotthiaceae</taxon>
        <taxon>Dothidotthia</taxon>
    </lineage>
</organism>
<protein>
    <submittedName>
        <fullName evidence="1">Uncharacterized protein</fullName>
    </submittedName>
</protein>
<dbReference type="EMBL" id="ML977507">
    <property type="protein sequence ID" value="KAF2128967.1"/>
    <property type="molecule type" value="Genomic_DNA"/>
</dbReference>
<accession>A0A6A6ADL3</accession>
<gene>
    <name evidence="1" type="ORF">P153DRAFT_29141</name>
</gene>
<dbReference type="GeneID" id="54404200"/>
<keyword evidence="2" id="KW-1185">Reference proteome</keyword>
<evidence type="ECO:0000313" key="1">
    <source>
        <dbReference type="EMBL" id="KAF2128967.1"/>
    </source>
</evidence>
<name>A0A6A6ADL3_9PLEO</name>
<proteinExistence type="predicted"/>
<dbReference type="Proteomes" id="UP000799771">
    <property type="component" value="Unassembled WGS sequence"/>
</dbReference>